<reference evidence="1" key="1">
    <citation type="submission" date="2024-02" db="EMBL/GenBank/DDBJ databases">
        <title>Metagenome Assembled Genome of Zalaria obscura JY119.</title>
        <authorList>
            <person name="Vighnesh L."/>
            <person name="Jagadeeshwari U."/>
            <person name="Venkata Ramana C."/>
            <person name="Sasikala C."/>
        </authorList>
    </citation>
    <scope>NUCLEOTIDE SEQUENCE</scope>
    <source>
        <strain evidence="1">JY119</strain>
    </source>
</reference>
<organism evidence="1 2">
    <name type="scientific">Zalaria obscura</name>
    <dbReference type="NCBI Taxonomy" id="2024903"/>
    <lineage>
        <taxon>Eukaryota</taxon>
        <taxon>Fungi</taxon>
        <taxon>Dikarya</taxon>
        <taxon>Ascomycota</taxon>
        <taxon>Pezizomycotina</taxon>
        <taxon>Dothideomycetes</taxon>
        <taxon>Dothideomycetidae</taxon>
        <taxon>Dothideales</taxon>
        <taxon>Zalariaceae</taxon>
        <taxon>Zalaria</taxon>
    </lineage>
</organism>
<comment type="caution">
    <text evidence="1">The sequence shown here is derived from an EMBL/GenBank/DDBJ whole genome shotgun (WGS) entry which is preliminary data.</text>
</comment>
<sequence>MRRSTNITSATTFHSTRTRSFPKYELVSSPKYGNTKPTQRESTFHACPRCPGREHDPFTTQFVALQAHLVGECLTPQAWSCHKCEQSFNADRAFKTYHRCVCRRSDSGPNANQSSPVLAKSRAYGCGFCGEKALNTPKEFAEHFVKHYEDDTYISQWSHKLELVSLLKHPEARAAAPADWDLDNIEGFAAQEEKGSGARKAAGWVEYEYS</sequence>
<keyword evidence="2" id="KW-1185">Reference proteome</keyword>
<gene>
    <name evidence="1" type="ORF">M8818_002321</name>
</gene>
<name>A0ACC3SHH2_9PEZI</name>
<evidence type="ECO:0000313" key="1">
    <source>
        <dbReference type="EMBL" id="KAK8214740.1"/>
    </source>
</evidence>
<dbReference type="EMBL" id="JAMKPW020000010">
    <property type="protein sequence ID" value="KAK8214740.1"/>
    <property type="molecule type" value="Genomic_DNA"/>
</dbReference>
<protein>
    <submittedName>
        <fullName evidence="1">Uncharacterized protein</fullName>
    </submittedName>
</protein>
<dbReference type="Proteomes" id="UP001320706">
    <property type="component" value="Unassembled WGS sequence"/>
</dbReference>
<evidence type="ECO:0000313" key="2">
    <source>
        <dbReference type="Proteomes" id="UP001320706"/>
    </source>
</evidence>
<accession>A0ACC3SHH2</accession>
<proteinExistence type="predicted"/>